<feature type="compositionally biased region" description="Low complexity" evidence="17">
    <location>
        <begin position="230"/>
        <end position="248"/>
    </location>
</feature>
<dbReference type="Gene3D" id="1.10.8.1220">
    <property type="match status" value="1"/>
</dbReference>
<feature type="domain" description="AAA+ ATPase" evidence="18">
    <location>
        <begin position="3221"/>
        <end position="3370"/>
    </location>
</feature>
<evidence type="ECO:0000256" key="3">
    <source>
        <dbReference type="ARBA" id="ARBA00011655"/>
    </source>
</evidence>
<sequence>MDASIMVLTTIFPDADESLVQSVLDAHDGDLIMAQGYLERYFEANKAAASVLQPRDVSLTEASMIQSAKLNALSGQFNGMEVSVLRSVLEAFDGDIDQARVYLERNGHSMQYRKTAQSGDGADTPCLNSSQAIQTDQPAGALPNLRFGPKASLLAVAHRRLGLTGVVRRGQLRTLTVSMQDAKQTHLPSLAPGAGLSPRAATSEDDARALARTSSAGTRRSLLTPERPPSGRAGSQRSRSRSISSGRQEPAEVGGGELQSRLLTVATRKAGPHFELGSKRKLSGASQGPAGIAALADASAAAKSAARAASPADFGPRPPKRLSPLATSAEDGFPSTVPLILQKTTNIPRFIVVATDAELVFRNAAAQHIPDSIFSAYTYSKKESVPLKPVILRAKRSTVNPARPKSSVPTSRSATLEHGGEDDGGIMRAAAPDDFTDILVGFVPNVVPPIGSSSGLDSTSSLRDPKRSRANLGGGASNDDDMDVDARPHISELPRAFADISNGGHRGRPGTGQAYADVPTRGVGSNDDDLDDEDDDCDSNGGEAGGGDMQAGGGRNGADYEIVSGAAAGHGDGSKKTLTNSGNNSVHVTAAARGQKSSSISGQAGRSGSKSDSGKPLNDRIQAGAAAGQVAMQGTARTIGSATHANHLPDTDPRSPFAFIRFIEQNPKTRDFIYMIPIKASVKRGHPTFNPYNLQTVEFSQIDTKSPEGFYTMSSEGVTHFNNLGHGEFTPLRQWVREHRLFHSLLRIHFFSRYRMWKCFTLWKRTVLHTKILLAKKQLGKNLFLAHPVLRSALLKIQALNAEIVFNKRLVSVEDQQNYELSEFVRQQKLWVDQVSSVVLRSWGEQVRVIVEQASLSCLKEKGFDVQASLISNGSTKDEEVAGGSGAGAPRKSVESISGAPKKLTFTEQAARRTECRRLQRFVKLVDYGIISTLESLAIQSVQELLKLAFRGCSDSDVAIDSTGTGTVIVGENGVVQSADPNAIAGDKFGIEQDAAQQGQPSAGAATGVQVGGLVVGAEVTTSRLCECGFDGFSDILSRIIMATVPQLQLAETVEEEGLLLGTDETAMEGVVIEPRSKAAADAHATSSHGHPGSGSGVAIVAASAAVPKADDKWKAPSDRERARQFVALFRTELLVNQSDASKRFFFAPSLQDYLSAIDTILKIYMTTIERFPPLTNSILFLDPANLAGGAYSAVRGLEDPEFGEGPQIGAIVMDCGYFRELCGRIRGVLVGMFSNAARWVKTLENVRSMWIENEQFHGLEDLRRSAGEVAYLLATAPEGVEGGVSALLLKAKADQDAKEAERMALEGVPEGPSAPLATPKPVNILELGCHVAFRPDGSKYSPLVEFFEGALSKFAFQRQTMTAIPVRSTINNLLIDTNKLKSVLVPSPERCFDEVAKILPNLARDKNELLLTEVQTWVRVLNTQPTNVEGFVEYLGWLEKGMGLTEWRLQSGATGHMAARGADSHSVRDSMPIVDQLEEEVTSMYALLELHKIQIQPTDLAMFQTLGPTLRTLKDSVDVAMDTKEESITRFTIDLEKSMSELMSEVSDIRNRAQDPMVLNSGSKSDVVIKFLEDLRQQLEKVEILKKRYEQWGELFKHGGTSPSASSGGDQAAGGDARAAPQAQGSSAPSAVLAKGSELDETKAEIEMKRTLWTSLKEWDTLTEAWRAQAFDSLVTDEINTKITLFLKVVYNLDKGLPPNEVVPRLKGMVDEYRAMYPTIVDLRNPSLKQRHWEKIQDAIGKALVKDETFTLAKLMDMRVFDFKEEIGSISSQAGSEAALEEMLGRVVKNWSEAEFIVTPYRDNKDVFILGTVEDIQTLLEDSQVTIATIKGSRFIGPIKAEVERWDKQLTLFSETLDAWLTCQRNWLYLESIFSAPDIQRQLPDEARMFSQVDRSWKDVMRKVSRNPNAIKSGTLPGLLETMQQNNVLLEQIQKCLEDYLESKRLLFPRFYFLSNDELLEILSQTKNPQAVQPHLSKCFDAIKSLEFSSNDPKSIDIVAMISPEGERVPFLKTIKARGNVEGWLGNVEEAMVAVLRRLIKSSIADFEDLKRSEWVREHVGQVVVTGNQVIWSRDVTEALKSSDPSKALVSLKQKCISNLSGVAMLVRGELTKIQRAILGALITIDVHNRDIVQGLIAAKVTAAGDFEWTKQQRYYWDVDSDTCHVKMSTSVFSYGYEYLGCSPRLVITPLTDRCYLTLTGAMQLNLGGSPVGPAGTGKCWGRGTRLVMLDGTAKAVEEICEGDVLMGPDSQPRTVRPGSITRGTEAMYRVTATDDARISWTCNGSHILVLQLNAKPTVVAAGGRFFIKTWTTRPGTSAVSQIPCADLVGGAFSTRNDAEAFIEELVRTEWQPLVFECTVVDYLAIKDESLRRSLAMFQPSLIEWPSPTVSLAARISEMRGAETSLAIVAQVAWAIGACLALSADSGCVETCEQVHSEFDRIAAMLGEGVPGKRGLAFSALLGSCGLAQATHIPSELMTECAMVRRALLAGLVDCSGRIGEDGGCTITSASAGILADAASLARGLGLVVGKSNEHASIAVRGTSLTTVAEHIVTDEKRRAVAELASSAQSTDSRFGFTIECVGVDDYFGFSLDGRDGRCLLEDYTVTHNTETVKDLAKALAKQCVIFNCSDGMDYKMMGKMFAGLAQSGAWCCFDEFNRIDIEVLSVIAQQLLTIKNAKDMKATKFMFEGREIRLIETCAAFITMNPGYAGRTELPDNLKALFRPIAMMIPDYGLIAEIMLFSEGFENAKPLSGKVVNLYKLCSEQLSQQDHYDFGMRAVKSVLIMAGALKRSNPELTEEVVLIRSLRDSNLPKFLSEDIGLFRGILSDLFPGVLVPERDFGALVAAVKEVMIERELEVVDGFISRVCQLSETMRIRHGVMLVGPTGGGKTTCYEVLQDASGRLRDRGAGSEFQHVKTWVLNPKCVAMTELYGEFNLATMEWKDGLIGNVFRAQVSENTPDEKWTVCDGPVDALWIENMNTVLDDNKLLTLINGERIKMNSTMHMLFEVADLAVASPATVSRCGMVYMDPAILGWRAYVKMWMRKLPPYVSDDLRAHITLLCETFVDAGLRFVRRNCKEYIRSVDLNLVVSLCKLMRTYINRQKEIDFKMAPADLKNLFSNLFLFCYVWSIGGNLADGFQDAFDTFLRELLDAAALAEVQIPSANNVFGYFVDLKSRSFVQWDDIVPSFKYSAEVPYFDMMVPTADTVKYAFLLEALLTNSFPTLFTGNTGVGKSVIVQDLLNRVGKANKYVNVVLNFSAQTNSAQTQQVMELKLEKKRKNISGAPAGFSKIVLFVDDLNMPKLDTYGSQPPIELLRQYIDFGGFYDREKLTWKVIQDVDIVAACAPPGGGRNNVTARFLRHFNLLNIPAPSEVCLFKIFKSIVEGFLKPFSAEIKSACEAIVNSAIEIYHRMCTELLPTPAKSHYTFNLRDLSKVVQGVLQVRPGVISTKAELARLFCHEASRVFHDRLIDDPDRQYFNKLLSELAEKNFGTQMSKESFSETPIMFGDFSKRGVAPEDRIYCEMADMKLMTTLLEEYLEEYNVTMNKDVRLIFFMDAKQHITRISRIIRQPRGNALLVGVGGTGKQSLTRLACHISDYQCIQIELTRTYGKEEWREDLKKLYRLAGVEAKNTVFLLSDTQIKQEAFLEDINNILNSGEVPNLFEFDEREKILGDLRPIAREKGLGEDRDSVSQLFINRVRDNLHIVFGTSPVGTTFRTRCRMFPSLVNCCTIDWFDEWPKEALLSVSRRFFEFVDLGNDEMKEKISAMCVEIHASVGEIAKRFYAELRRRYYTTPTSYLELINLYISMLQEKRKELGSSRDRLRNGLNKLAETNDLVSNMQIELENLGPELKIRAQDTEALMIKIAKDQETADGVRRVVSEEEAVVREKALQTEAIAAEAQKDLDEALPALDAAYKALDALEKKDIAELKVFSKPPDLVLMVLEAICILFKVKPDWENSKKLLSDPQLMKKMAEYDKDNIPESLSKKLKKYIESPNFNPEAVEKVSRACRSMCMWVIAMDLYSRVFKEVLPKRKRLEEAQQTLETTRAKLAEKTAALAEVENQLEKLKAKYESSVASKKQLVEKMEETTRRLSRASKLTLALADEQIRWTDSVERLNLQIDLLVGNMFLSAACVAYFGAFTSNYRAELVQRWIVSCQAADIPVSENFHLLEHLADPAVVRDWNIQGLPADALSVENGILVTRGRRWPLMIDPQGQANHWIRNMEGAELKTVKLSEPKFLRSLENAIRTGQPVLMEDVGEQLDPALEPLLLKQTIRQGGRVLMKLGDSFVEYDRNFKLYITTKMPNPHYLPEVCIKVTIINFTVTKVGLEGQLLADVVKLERPELEEQRNSLIVNIAADKKQLKDIEEKILKLLFNSQGNILDDEELINTLNQSKVTSAAINERVLQAEQTEQDINMAREKYRPVAIRGSVLYFVIADLAEIDSMYQFSLKYFKNLFNNCIVQSEKSDDLNKRIQTLCKNSTYDTFSNVSRGLFEAHKMIYAFMICIETMRERGQIDEVEWNFFLRGSGMIRSDIPTRPNARWLSNYMWTNLVDLASTVPQFAYAIDHIAMYPADWEVLVESDTPFMLPVPGDMTSQLTDMQKLLLIKVLCEEKLVPSAVEFIKCNLGAEFIDIPPLDLAKAYKDTAPESPLIFILSTGSDPVASLMKFAGSSKINMQDKLHMISLGQGQGPIAEELVKRATTNGEWVFLQNCHLAASWMARLEAMVKEFGQPESAIDPNFRLFLSSMPSKVFPVAVLQEGVKVTNEPPKGLRANLARSFADISKDLFDDHPPQGVKFRKLIFGVCFFNAIIHERKKFGPLGWNIMYDWSNSDLEVSITILRNMLQEYKSIPWEALLYLTGEITFGGRVTDDWDRRTLKSILSRFYTPQILEDAYKFSPSGIYYAPADGEISYFRAYIESLPFSEEPSVFGMHENANISFQMQETRRLIRTVLDVQPHMSTSSGGKSSEELVTAIATVILDEWPSLLAIEVPSNRPGSAKTAGDAAPSPVTQELFKRDDAGRMINSLSTVLLQEAARFNKLNAIVKTSLESLIKAVKGLIVMSSELELVFKSLLNNEVPGAWSNHAYPSLKPLASWVKDFHKRVDMMRGWADEGQPTYFWLPGFFFPQGFLTGVMQNHARKYNIPIDTLLFTYKVKDFDEAELRARASDANTLADDEDGVLVSGLFMEGARWDKEKRLLQDSFPMEMYSVMPLIRFIPTQTSPSKDRLYVCPLYKTSARAGTLSTTGHSTNFVVAIFLPTERPSDYWIAKGVALLCQLNE</sequence>
<evidence type="ECO:0000256" key="11">
    <source>
        <dbReference type="ARBA" id="ARBA00023069"/>
    </source>
</evidence>
<dbReference type="InterPro" id="IPR035699">
    <property type="entry name" value="AAA_6"/>
</dbReference>
<feature type="compositionally biased region" description="Polar residues" evidence="17">
    <location>
        <begin position="595"/>
        <end position="611"/>
    </location>
</feature>
<reference evidence="19 20" key="1">
    <citation type="submission" date="2023-09" db="EMBL/GenBank/DDBJ databases">
        <title>Pangenome analysis of Batrachochytrium dendrobatidis and related Chytrids.</title>
        <authorList>
            <person name="Yacoub M.N."/>
            <person name="Stajich J.E."/>
            <person name="James T.Y."/>
        </authorList>
    </citation>
    <scope>NUCLEOTIDE SEQUENCE [LARGE SCALE GENOMIC DNA]</scope>
    <source>
        <strain evidence="19 20">JEL0888</strain>
    </source>
</reference>
<proteinExistence type="inferred from homology"/>
<dbReference type="Gene3D" id="1.20.920.20">
    <property type="match status" value="1"/>
</dbReference>
<keyword evidence="10 16" id="KW-0175">Coiled coil</keyword>
<evidence type="ECO:0000256" key="6">
    <source>
        <dbReference type="ARBA" id="ARBA00022701"/>
    </source>
</evidence>
<evidence type="ECO:0000256" key="10">
    <source>
        <dbReference type="ARBA" id="ARBA00023054"/>
    </source>
</evidence>
<feature type="region of interest" description="Disordered" evidence="17">
    <location>
        <begin position="449"/>
        <end position="486"/>
    </location>
</feature>
<comment type="subcellular location">
    <subcellularLocation>
        <location evidence="1">Cytoplasm</location>
        <location evidence="1">Cytoskeleton</location>
        <location evidence="1">Cilium axoneme</location>
    </subcellularLocation>
</comment>
<dbReference type="InterPro" id="IPR003593">
    <property type="entry name" value="AAA+_ATPase"/>
</dbReference>
<evidence type="ECO:0000256" key="1">
    <source>
        <dbReference type="ARBA" id="ARBA00004430"/>
    </source>
</evidence>
<evidence type="ECO:0000256" key="16">
    <source>
        <dbReference type="SAM" id="Coils"/>
    </source>
</evidence>
<dbReference type="Pfam" id="PF05204">
    <property type="entry name" value="Hom_end"/>
    <property type="match status" value="1"/>
</dbReference>
<dbReference type="SUPFAM" id="SSF51294">
    <property type="entry name" value="Hedgehog/intein (Hint) domain"/>
    <property type="match status" value="1"/>
</dbReference>
<feature type="region of interest" description="Disordered" evidence="17">
    <location>
        <begin position="396"/>
        <end position="425"/>
    </location>
</feature>
<dbReference type="InterPro" id="IPR043157">
    <property type="entry name" value="Dynein_AAA1S"/>
</dbReference>
<feature type="region of interest" description="Disordered" evidence="17">
    <location>
        <begin position="308"/>
        <end position="329"/>
    </location>
</feature>
<dbReference type="Gene3D" id="1.10.287.2620">
    <property type="match status" value="1"/>
</dbReference>
<dbReference type="PANTHER" id="PTHR22878:SF68">
    <property type="entry name" value="DYNEIN HEAVY CHAIN 6, AXONEMAL-LIKE"/>
    <property type="match status" value="1"/>
</dbReference>
<dbReference type="PANTHER" id="PTHR22878">
    <property type="entry name" value="DYNEIN HEAVY CHAIN 6, AXONEMAL-LIKE-RELATED"/>
    <property type="match status" value="1"/>
</dbReference>
<dbReference type="Gene3D" id="1.10.8.710">
    <property type="match status" value="1"/>
</dbReference>
<evidence type="ECO:0000256" key="7">
    <source>
        <dbReference type="ARBA" id="ARBA00022741"/>
    </source>
</evidence>
<keyword evidence="5" id="KW-0963">Cytoplasm</keyword>
<evidence type="ECO:0000256" key="9">
    <source>
        <dbReference type="ARBA" id="ARBA00023017"/>
    </source>
</evidence>
<feature type="compositionally biased region" description="Acidic residues" evidence="17">
    <location>
        <begin position="526"/>
        <end position="538"/>
    </location>
</feature>
<dbReference type="Gene3D" id="1.20.140.100">
    <property type="entry name" value="Dynein heavy chain, N-terminal domain 2"/>
    <property type="match status" value="1"/>
</dbReference>
<dbReference type="InterPro" id="IPR042228">
    <property type="entry name" value="Dynein_linker_3"/>
</dbReference>
<keyword evidence="7" id="KW-0547">Nucleotide-binding</keyword>
<evidence type="ECO:0000313" key="20">
    <source>
        <dbReference type="Proteomes" id="UP001527925"/>
    </source>
</evidence>
<dbReference type="Gene3D" id="1.20.920.30">
    <property type="match status" value="1"/>
</dbReference>
<dbReference type="SMART" id="SM00382">
    <property type="entry name" value="AAA"/>
    <property type="match status" value="2"/>
</dbReference>
<dbReference type="InterPro" id="IPR041466">
    <property type="entry name" value="Dynein_AAA5_ext"/>
</dbReference>
<dbReference type="Gene3D" id="3.20.180.20">
    <property type="entry name" value="Dynein heavy chain, N-terminal domain 2"/>
    <property type="match status" value="1"/>
</dbReference>
<feature type="compositionally biased region" description="Low complexity" evidence="17">
    <location>
        <begin position="451"/>
        <end position="462"/>
    </location>
</feature>
<evidence type="ECO:0000256" key="17">
    <source>
        <dbReference type="SAM" id="MobiDB-lite"/>
    </source>
</evidence>
<protein>
    <recommendedName>
        <fullName evidence="4">Dynein heavy chain, cytoplasmic</fullName>
    </recommendedName>
    <alternativeName>
        <fullName evidence="15">Dynein heavy chain, cytosolic</fullName>
    </alternativeName>
</protein>
<dbReference type="InterPro" id="IPR024743">
    <property type="entry name" value="Dynein_HC_stalk"/>
</dbReference>
<evidence type="ECO:0000256" key="13">
    <source>
        <dbReference type="ARBA" id="ARBA00023212"/>
    </source>
</evidence>
<evidence type="ECO:0000256" key="15">
    <source>
        <dbReference type="ARBA" id="ARBA00033439"/>
    </source>
</evidence>
<dbReference type="SUPFAM" id="SSF52540">
    <property type="entry name" value="P-loop containing nucleoside triphosphate hydrolases"/>
    <property type="match status" value="4"/>
</dbReference>
<dbReference type="InterPro" id="IPR041228">
    <property type="entry name" value="Dynein_C"/>
</dbReference>
<dbReference type="Pfam" id="PF12777">
    <property type="entry name" value="MT"/>
    <property type="match status" value="1"/>
</dbReference>
<keyword evidence="20" id="KW-1185">Reference proteome</keyword>
<dbReference type="Gene3D" id="3.40.50.300">
    <property type="entry name" value="P-loop containing nucleotide triphosphate hydrolases"/>
    <property type="match status" value="6"/>
</dbReference>
<evidence type="ECO:0000256" key="5">
    <source>
        <dbReference type="ARBA" id="ARBA00022490"/>
    </source>
</evidence>
<dbReference type="InterPro" id="IPR035706">
    <property type="entry name" value="AAA_9"/>
</dbReference>
<dbReference type="InterPro" id="IPR027434">
    <property type="entry name" value="Homing_endonucl"/>
</dbReference>
<evidence type="ECO:0000259" key="18">
    <source>
        <dbReference type="SMART" id="SM00382"/>
    </source>
</evidence>
<keyword evidence="13" id="KW-0206">Cytoskeleton</keyword>
<keyword evidence="9" id="KW-0243">Dynein</keyword>
<feature type="region of interest" description="Disordered" evidence="17">
    <location>
        <begin position="1600"/>
        <end position="1637"/>
    </location>
</feature>
<dbReference type="InterPro" id="IPR027417">
    <property type="entry name" value="P-loop_NTPase"/>
</dbReference>
<dbReference type="Gene3D" id="1.20.58.1120">
    <property type="match status" value="1"/>
</dbReference>
<dbReference type="Gene3D" id="1.10.472.130">
    <property type="match status" value="1"/>
</dbReference>
<feature type="region of interest" description="Disordered" evidence="17">
    <location>
        <begin position="181"/>
        <end position="259"/>
    </location>
</feature>
<feature type="compositionally biased region" description="Gly residues" evidence="17">
    <location>
        <begin position="542"/>
        <end position="556"/>
    </location>
</feature>
<feature type="compositionally biased region" description="Low complexity" evidence="17">
    <location>
        <begin position="1603"/>
        <end position="1632"/>
    </location>
</feature>
<feature type="region of interest" description="Disordered" evidence="17">
    <location>
        <begin position="498"/>
        <end position="558"/>
    </location>
</feature>
<dbReference type="Pfam" id="PF17857">
    <property type="entry name" value="AAA_lid_1"/>
    <property type="match status" value="1"/>
</dbReference>
<gene>
    <name evidence="19" type="ORF">HK105_202822</name>
</gene>
<dbReference type="InterPro" id="IPR041589">
    <property type="entry name" value="DNAH3_AAA_lid_1"/>
</dbReference>
<name>A0ABR4NDL8_9FUNG</name>
<dbReference type="Pfam" id="PF03028">
    <property type="entry name" value="Dynein_heavy"/>
    <property type="match status" value="1"/>
</dbReference>
<evidence type="ECO:0000256" key="2">
    <source>
        <dbReference type="ARBA" id="ARBA00008887"/>
    </source>
</evidence>
<dbReference type="Pfam" id="PF08393">
    <property type="entry name" value="DHC_N2"/>
    <property type="match status" value="1"/>
</dbReference>
<evidence type="ECO:0000256" key="4">
    <source>
        <dbReference type="ARBA" id="ARBA00022197"/>
    </source>
</evidence>
<dbReference type="InterPro" id="IPR042219">
    <property type="entry name" value="AAA_lid_11_sf"/>
</dbReference>
<dbReference type="Gene3D" id="6.10.140.1060">
    <property type="match status" value="1"/>
</dbReference>
<evidence type="ECO:0000256" key="14">
    <source>
        <dbReference type="ARBA" id="ARBA00023273"/>
    </source>
</evidence>
<dbReference type="Proteomes" id="UP001527925">
    <property type="component" value="Unassembled WGS sequence"/>
</dbReference>
<dbReference type="Pfam" id="PF12781">
    <property type="entry name" value="AAA_9"/>
    <property type="match status" value="1"/>
</dbReference>
<dbReference type="Gene3D" id="3.10.28.10">
    <property type="entry name" value="Homing endonucleases"/>
    <property type="match status" value="1"/>
</dbReference>
<keyword evidence="8" id="KW-0067">ATP-binding</keyword>
<dbReference type="InterPro" id="IPR043160">
    <property type="entry name" value="Dynein_C_barrel"/>
</dbReference>
<dbReference type="SUPFAM" id="SSF55608">
    <property type="entry name" value="Homing endonucleases"/>
    <property type="match status" value="1"/>
</dbReference>
<keyword evidence="6" id="KW-0493">Microtubule</keyword>
<keyword evidence="11" id="KW-0969">Cilium</keyword>
<comment type="subunit">
    <text evidence="3">Consists of at least two heavy chains and a number of intermediate and light chains.</text>
</comment>
<dbReference type="Gene3D" id="1.10.8.720">
    <property type="entry name" value="Region D6 of dynein motor"/>
    <property type="match status" value="1"/>
</dbReference>
<feature type="coiled-coil region" evidence="16">
    <location>
        <begin position="4035"/>
        <end position="4100"/>
    </location>
</feature>
<dbReference type="InterPro" id="IPR026983">
    <property type="entry name" value="DHC"/>
</dbReference>
<dbReference type="InterPro" id="IPR007869">
    <property type="entry name" value="Homing_endonuc_PI-Sce"/>
</dbReference>
<keyword evidence="12" id="KW-0505">Motor protein</keyword>
<dbReference type="Pfam" id="PF12774">
    <property type="entry name" value="AAA_6"/>
    <property type="match status" value="2"/>
</dbReference>
<dbReference type="Pfam" id="PF12775">
    <property type="entry name" value="AAA_7"/>
    <property type="match status" value="1"/>
</dbReference>
<dbReference type="InterPro" id="IPR013602">
    <property type="entry name" value="Dynein_heavy_linker"/>
</dbReference>
<dbReference type="Gene3D" id="2.170.16.10">
    <property type="entry name" value="Hedgehog/Intein (Hint) domain"/>
    <property type="match status" value="1"/>
</dbReference>
<dbReference type="Gene3D" id="1.20.1270.280">
    <property type="match status" value="1"/>
</dbReference>
<dbReference type="InterPro" id="IPR004273">
    <property type="entry name" value="Dynein_heavy_D6_P-loop"/>
</dbReference>
<dbReference type="InterPro" id="IPR024317">
    <property type="entry name" value="Dynein_heavy_chain_D4_dom"/>
</dbReference>
<dbReference type="Pfam" id="PF18198">
    <property type="entry name" value="AAA_lid_11"/>
    <property type="match status" value="1"/>
</dbReference>
<dbReference type="Pfam" id="PF12780">
    <property type="entry name" value="AAA_8"/>
    <property type="match status" value="1"/>
</dbReference>
<keyword evidence="14" id="KW-0966">Cell projection</keyword>
<dbReference type="InterPro" id="IPR036844">
    <property type="entry name" value="Hint_dom_sf"/>
</dbReference>
<dbReference type="InterPro" id="IPR042222">
    <property type="entry name" value="Dynein_2_N"/>
</dbReference>
<dbReference type="InterPro" id="IPR041658">
    <property type="entry name" value="AAA_lid_11"/>
</dbReference>
<feature type="domain" description="AAA+ ATPase" evidence="18">
    <location>
        <begin position="3573"/>
        <end position="3730"/>
    </location>
</feature>
<comment type="similarity">
    <text evidence="2">Belongs to the dynein heavy chain family.</text>
</comment>
<evidence type="ECO:0000313" key="19">
    <source>
        <dbReference type="EMBL" id="KAL2917539.1"/>
    </source>
</evidence>
<comment type="caution">
    <text evidence="19">The sequence shown here is derived from an EMBL/GenBank/DDBJ whole genome shotgun (WGS) entry which is preliminary data.</text>
</comment>
<organism evidence="19 20">
    <name type="scientific">Polyrhizophydium stewartii</name>
    <dbReference type="NCBI Taxonomy" id="2732419"/>
    <lineage>
        <taxon>Eukaryota</taxon>
        <taxon>Fungi</taxon>
        <taxon>Fungi incertae sedis</taxon>
        <taxon>Chytridiomycota</taxon>
        <taxon>Chytridiomycota incertae sedis</taxon>
        <taxon>Chytridiomycetes</taxon>
        <taxon>Rhizophydiales</taxon>
        <taxon>Rhizophydiales incertae sedis</taxon>
        <taxon>Polyrhizophydium</taxon>
    </lineage>
</organism>
<dbReference type="EMBL" id="JADGIZ020000010">
    <property type="protein sequence ID" value="KAL2917539.1"/>
    <property type="molecule type" value="Genomic_DNA"/>
</dbReference>
<dbReference type="Pfam" id="PF18199">
    <property type="entry name" value="Dynein_C"/>
    <property type="match status" value="1"/>
</dbReference>
<dbReference type="Pfam" id="PF17852">
    <property type="entry name" value="Dynein_AAA_lid"/>
    <property type="match status" value="1"/>
</dbReference>
<dbReference type="CDD" id="cd14279">
    <property type="entry name" value="CUE"/>
    <property type="match status" value="1"/>
</dbReference>
<accession>A0ABR4NDL8</accession>
<feature type="region of interest" description="Disordered" evidence="17">
    <location>
        <begin position="590"/>
        <end position="619"/>
    </location>
</feature>
<dbReference type="Gene3D" id="3.10.490.20">
    <property type="match status" value="1"/>
</dbReference>
<evidence type="ECO:0000256" key="12">
    <source>
        <dbReference type="ARBA" id="ARBA00023175"/>
    </source>
</evidence>
<evidence type="ECO:0000256" key="8">
    <source>
        <dbReference type="ARBA" id="ARBA00022840"/>
    </source>
</evidence>